<dbReference type="RefSeq" id="WP_130648682.1">
    <property type="nucleotide sequence ID" value="NZ_BMHA01000005.1"/>
</dbReference>
<organism evidence="2 3">
    <name type="scientific">Egicoccus halophilus</name>
    <dbReference type="NCBI Taxonomy" id="1670830"/>
    <lineage>
        <taxon>Bacteria</taxon>
        <taxon>Bacillati</taxon>
        <taxon>Actinomycetota</taxon>
        <taxon>Nitriliruptoria</taxon>
        <taxon>Egicoccales</taxon>
        <taxon>Egicoccaceae</taxon>
        <taxon>Egicoccus</taxon>
    </lineage>
</organism>
<gene>
    <name evidence="2" type="ORF">GCM10011354_17390</name>
</gene>
<accession>A0A8J3AEW9</accession>
<feature type="chain" id="PRO_5038414380" description="Secreted protein" evidence="1">
    <location>
        <begin position="22"/>
        <end position="166"/>
    </location>
</feature>
<comment type="caution">
    <text evidence="2">The sequence shown here is derived from an EMBL/GenBank/DDBJ whole genome shotgun (WGS) entry which is preliminary data.</text>
</comment>
<sequence length="166" mass="17122">MRKILASTVAAAAALTFSATAASAAVELDPATGAGFVGKGDVQTVLGWNNKQLQDRADALVFTFESVAEVSWSCTKTHEAGNSGKEVVTVQERSRVTTTSGVVSHTERVRNQITGFWLTGFAGEATTVDGPAIGTCPAEQSGFVFDDNLETVVVGGGLQVNGVALS</sequence>
<dbReference type="EMBL" id="BMHA01000005">
    <property type="protein sequence ID" value="GGI06095.1"/>
    <property type="molecule type" value="Genomic_DNA"/>
</dbReference>
<evidence type="ECO:0000313" key="3">
    <source>
        <dbReference type="Proteomes" id="UP000650511"/>
    </source>
</evidence>
<dbReference type="Proteomes" id="UP000650511">
    <property type="component" value="Unassembled WGS sequence"/>
</dbReference>
<evidence type="ECO:0000256" key="1">
    <source>
        <dbReference type="SAM" id="SignalP"/>
    </source>
</evidence>
<name>A0A8J3AEW9_9ACTN</name>
<reference evidence="2" key="2">
    <citation type="submission" date="2020-09" db="EMBL/GenBank/DDBJ databases">
        <authorList>
            <person name="Sun Q."/>
            <person name="Zhou Y."/>
        </authorList>
    </citation>
    <scope>NUCLEOTIDE SEQUENCE</scope>
    <source>
        <strain evidence="2">CGMCC 1.14988</strain>
    </source>
</reference>
<feature type="signal peptide" evidence="1">
    <location>
        <begin position="1"/>
        <end position="21"/>
    </location>
</feature>
<evidence type="ECO:0008006" key="4">
    <source>
        <dbReference type="Google" id="ProtNLM"/>
    </source>
</evidence>
<dbReference type="OrthoDB" id="5147475at2"/>
<proteinExistence type="predicted"/>
<keyword evidence="3" id="KW-1185">Reference proteome</keyword>
<reference evidence="2" key="1">
    <citation type="journal article" date="2014" name="Int. J. Syst. Evol. Microbiol.">
        <title>Complete genome sequence of Corynebacterium casei LMG S-19264T (=DSM 44701T), isolated from a smear-ripened cheese.</title>
        <authorList>
            <consortium name="US DOE Joint Genome Institute (JGI-PGF)"/>
            <person name="Walter F."/>
            <person name="Albersmeier A."/>
            <person name="Kalinowski J."/>
            <person name="Ruckert C."/>
        </authorList>
    </citation>
    <scope>NUCLEOTIDE SEQUENCE</scope>
    <source>
        <strain evidence="2">CGMCC 1.14988</strain>
    </source>
</reference>
<dbReference type="AlphaFoldDB" id="A0A8J3AEW9"/>
<evidence type="ECO:0000313" key="2">
    <source>
        <dbReference type="EMBL" id="GGI06095.1"/>
    </source>
</evidence>
<keyword evidence="1" id="KW-0732">Signal</keyword>
<protein>
    <recommendedName>
        <fullName evidence="4">Secreted protein</fullName>
    </recommendedName>
</protein>